<evidence type="ECO:0000259" key="8">
    <source>
        <dbReference type="PROSITE" id="PS50928"/>
    </source>
</evidence>
<keyword evidence="5 7" id="KW-0472">Membrane</keyword>
<dbReference type="InterPro" id="IPR035906">
    <property type="entry name" value="MetI-like_sf"/>
</dbReference>
<dbReference type="PROSITE" id="PS50928">
    <property type="entry name" value="ABC_TM1"/>
    <property type="match status" value="1"/>
</dbReference>
<dbReference type="EMBL" id="WVUH01000194">
    <property type="protein sequence ID" value="MBO4208404.1"/>
    <property type="molecule type" value="Genomic_DNA"/>
</dbReference>
<feature type="transmembrane region" description="Helical" evidence="7">
    <location>
        <begin position="155"/>
        <end position="180"/>
    </location>
</feature>
<dbReference type="SUPFAM" id="SSF161098">
    <property type="entry name" value="MetI-like"/>
    <property type="match status" value="1"/>
</dbReference>
<evidence type="ECO:0000256" key="7">
    <source>
        <dbReference type="RuleBase" id="RU363032"/>
    </source>
</evidence>
<gene>
    <name evidence="9" type="ORF">GSF22_20675</name>
</gene>
<dbReference type="InterPro" id="IPR000633">
    <property type="entry name" value="Vinculin_CS"/>
</dbReference>
<keyword evidence="4 7" id="KW-1133">Transmembrane helix</keyword>
<keyword evidence="10" id="KW-1185">Reference proteome</keyword>
<evidence type="ECO:0000256" key="5">
    <source>
        <dbReference type="ARBA" id="ARBA00023136"/>
    </source>
</evidence>
<evidence type="ECO:0000256" key="4">
    <source>
        <dbReference type="ARBA" id="ARBA00022989"/>
    </source>
</evidence>
<dbReference type="Pfam" id="PF00528">
    <property type="entry name" value="BPD_transp_1"/>
    <property type="match status" value="1"/>
</dbReference>
<name>A0ABS3VV49_MICEH</name>
<comment type="similarity">
    <text evidence="7">Belongs to the binding-protein-dependent transport system permease family.</text>
</comment>
<dbReference type="Proteomes" id="UP000823521">
    <property type="component" value="Unassembled WGS sequence"/>
</dbReference>
<protein>
    <submittedName>
        <fullName evidence="9">ABC transporter permease subunit</fullName>
    </submittedName>
</protein>
<evidence type="ECO:0000256" key="6">
    <source>
        <dbReference type="ARBA" id="ARBA00029433"/>
    </source>
</evidence>
<feature type="transmembrane region" description="Helical" evidence="7">
    <location>
        <begin position="105"/>
        <end position="123"/>
    </location>
</feature>
<dbReference type="Gene3D" id="1.10.3720.10">
    <property type="entry name" value="MetI-like"/>
    <property type="match status" value="1"/>
</dbReference>
<feature type="transmembrane region" description="Helical" evidence="7">
    <location>
        <begin position="71"/>
        <end position="93"/>
    </location>
</feature>
<dbReference type="InterPro" id="IPR000515">
    <property type="entry name" value="MetI-like"/>
</dbReference>
<feature type="domain" description="ABC transmembrane type-1" evidence="8">
    <location>
        <begin position="39"/>
        <end position="222"/>
    </location>
</feature>
<dbReference type="PANTHER" id="PTHR30177:SF33">
    <property type="entry name" value="POSSIBLE OSMOPROTECTANT (GLYCINE BETAINE_CARNITINE_CHOLINE_L-PROLINE) TRANSPORT INTEGRAL MEMBRANE PROTEIN ABC TRANSPORTER PROZ"/>
    <property type="match status" value="1"/>
</dbReference>
<dbReference type="PROSITE" id="PS00664">
    <property type="entry name" value="VINCULIN_2"/>
    <property type="match status" value="1"/>
</dbReference>
<dbReference type="CDD" id="cd06261">
    <property type="entry name" value="TM_PBP2"/>
    <property type="match status" value="1"/>
</dbReference>
<evidence type="ECO:0000313" key="10">
    <source>
        <dbReference type="Proteomes" id="UP000823521"/>
    </source>
</evidence>
<feature type="transmembrane region" description="Helical" evidence="7">
    <location>
        <begin position="200"/>
        <end position="225"/>
    </location>
</feature>
<evidence type="ECO:0000256" key="2">
    <source>
        <dbReference type="ARBA" id="ARBA00022448"/>
    </source>
</evidence>
<evidence type="ECO:0000256" key="1">
    <source>
        <dbReference type="ARBA" id="ARBA00004141"/>
    </source>
</evidence>
<sequence length="252" mass="25930">MAGPPGRPVSARSNPVEQAVVWLNDPLNWTNPGGVLDRLGEHLTISAAAVLLGCLVAWPIGLWLGHRGRGGGLVVLISNVTLAIPTLALLTILPLTFLGFGRPPVVIALAVFAVPPLLANAYTGIRQVDPEVRDAARGMGLSGGQLLRRVELPLAVPYLAAGFRTAAVQVVATAALASFVNGGGLGQIIRAGFGLDIAAGAGQILAGGLLVALLAIGVELLLAGVERAVTPRPLRRYRRRADRRAADATAGA</sequence>
<keyword evidence="2 7" id="KW-0813">Transport</keyword>
<comment type="caution">
    <text evidence="9">The sequence shown here is derived from an EMBL/GenBank/DDBJ whole genome shotgun (WGS) entry which is preliminary data.</text>
</comment>
<organism evidence="9 10">
    <name type="scientific">Micromonospora echinofusca</name>
    <dbReference type="NCBI Taxonomy" id="47858"/>
    <lineage>
        <taxon>Bacteria</taxon>
        <taxon>Bacillati</taxon>
        <taxon>Actinomycetota</taxon>
        <taxon>Actinomycetes</taxon>
        <taxon>Micromonosporales</taxon>
        <taxon>Micromonosporaceae</taxon>
        <taxon>Micromonospora</taxon>
    </lineage>
</organism>
<dbReference type="InterPro" id="IPR051204">
    <property type="entry name" value="ABC_transp_perm/SBD"/>
</dbReference>
<feature type="transmembrane region" description="Helical" evidence="7">
    <location>
        <begin position="43"/>
        <end position="64"/>
    </location>
</feature>
<keyword evidence="3 7" id="KW-0812">Transmembrane</keyword>
<evidence type="ECO:0000256" key="3">
    <source>
        <dbReference type="ARBA" id="ARBA00022692"/>
    </source>
</evidence>
<accession>A0ABS3VV49</accession>
<evidence type="ECO:0000313" key="9">
    <source>
        <dbReference type="EMBL" id="MBO4208404.1"/>
    </source>
</evidence>
<dbReference type="RefSeq" id="WP_208815394.1">
    <property type="nucleotide sequence ID" value="NZ_WVUH01000194.1"/>
</dbReference>
<proteinExistence type="inferred from homology"/>
<dbReference type="PANTHER" id="PTHR30177">
    <property type="entry name" value="GLYCINE BETAINE/L-PROLINE TRANSPORT SYSTEM PERMEASE PROTEIN PROW"/>
    <property type="match status" value="1"/>
</dbReference>
<comment type="subcellular location">
    <subcellularLocation>
        <location evidence="7">Cell membrane</location>
        <topology evidence="7">Multi-pass membrane protein</topology>
    </subcellularLocation>
    <subcellularLocation>
        <location evidence="6">Endomembrane system</location>
        <topology evidence="6">Peripheral membrane protein</topology>
        <orientation evidence="6">Cytoplasmic side</orientation>
    </subcellularLocation>
    <subcellularLocation>
        <location evidence="1">Membrane</location>
        <topology evidence="1">Multi-pass membrane protein</topology>
    </subcellularLocation>
</comment>
<reference evidence="9 10" key="1">
    <citation type="submission" date="2019-12" db="EMBL/GenBank/DDBJ databases">
        <title>Whole genome sequencing of endophytic Actinobacterium Micromonospora sp. MPMI6T.</title>
        <authorList>
            <person name="Evv R."/>
            <person name="Podile A.R."/>
        </authorList>
    </citation>
    <scope>NUCLEOTIDE SEQUENCE [LARGE SCALE GENOMIC DNA]</scope>
    <source>
        <strain evidence="9 10">MPMI6</strain>
    </source>
</reference>